<dbReference type="RefSeq" id="WP_078039044.1">
    <property type="nucleotide sequence ID" value="NZ_CP015820.1"/>
</dbReference>
<gene>
    <name evidence="1" type="ORF">BBC0178_004190</name>
</gene>
<evidence type="ECO:0000313" key="2">
    <source>
        <dbReference type="Proteomes" id="UP000189660"/>
    </source>
</evidence>
<reference evidence="1 2" key="1">
    <citation type="submission" date="2016-11" db="EMBL/GenBank/DDBJ databases">
        <title>Comparative genomics of Bartonella apis.</title>
        <authorList>
            <person name="Engel P."/>
        </authorList>
    </citation>
    <scope>NUCLEOTIDE SEQUENCE [LARGE SCALE GENOMIC DNA]</scope>
    <source>
        <strain evidence="1 2">BBC0178</strain>
    </source>
</reference>
<name>A0A1U9M9E2_9HYPH</name>
<dbReference type="Proteomes" id="UP000189660">
    <property type="component" value="Chromosome"/>
</dbReference>
<sequence>MVQEIVTFKTALLQTGKDFLKVNHIDPADWLNMRWSMDFAAGEPVLDDNPVPMAYAADINKKTDPLGYAIDLLDLNAVHILAGRLCFFNILAERIHNIG</sequence>
<keyword evidence="2" id="KW-1185">Reference proteome</keyword>
<protein>
    <submittedName>
        <fullName evidence="1">Uncharacterized protein</fullName>
    </submittedName>
</protein>
<dbReference type="EMBL" id="CP015820">
    <property type="protein sequence ID" value="AQT41918.1"/>
    <property type="molecule type" value="Genomic_DNA"/>
</dbReference>
<evidence type="ECO:0000313" key="1">
    <source>
        <dbReference type="EMBL" id="AQT41918.1"/>
    </source>
</evidence>
<organism evidence="1 2">
    <name type="scientific">Bartonella apihabitans</name>
    <dbReference type="NCBI Taxonomy" id="2750929"/>
    <lineage>
        <taxon>Bacteria</taxon>
        <taxon>Pseudomonadati</taxon>
        <taxon>Pseudomonadota</taxon>
        <taxon>Alphaproteobacteria</taxon>
        <taxon>Hyphomicrobiales</taxon>
        <taxon>Bartonellaceae</taxon>
        <taxon>Bartonella</taxon>
    </lineage>
</organism>
<dbReference type="KEGG" id="bapa:BBC0178_004190"/>
<proteinExistence type="predicted"/>
<accession>A0A1U9M9E2</accession>
<dbReference type="AlphaFoldDB" id="A0A1U9M9E2"/>